<keyword evidence="8 11" id="KW-1133">Transmembrane helix</keyword>
<evidence type="ECO:0000256" key="8">
    <source>
        <dbReference type="ARBA" id="ARBA00022989"/>
    </source>
</evidence>
<dbReference type="InterPro" id="IPR006260">
    <property type="entry name" value="TonB/TolA_C"/>
</dbReference>
<dbReference type="RefSeq" id="WP_084728153.1">
    <property type="nucleotide sequence ID" value="NZ_CPYD01000009.1"/>
</dbReference>
<feature type="transmembrane region" description="Helical" evidence="11">
    <location>
        <begin position="38"/>
        <end position="58"/>
    </location>
</feature>
<evidence type="ECO:0000256" key="4">
    <source>
        <dbReference type="ARBA" id="ARBA00022475"/>
    </source>
</evidence>
<keyword evidence="15" id="KW-1185">Reference proteome</keyword>
<feature type="region of interest" description="Disordered" evidence="10">
    <location>
        <begin position="116"/>
        <end position="166"/>
    </location>
</feature>
<evidence type="ECO:0000256" key="10">
    <source>
        <dbReference type="SAM" id="MobiDB-lite"/>
    </source>
</evidence>
<evidence type="ECO:0000256" key="9">
    <source>
        <dbReference type="ARBA" id="ARBA00023136"/>
    </source>
</evidence>
<evidence type="ECO:0000256" key="7">
    <source>
        <dbReference type="ARBA" id="ARBA00022927"/>
    </source>
</evidence>
<name>A0AAW7K692_9GAMM</name>
<dbReference type="AlphaFoldDB" id="A0AAW7K692"/>
<dbReference type="Proteomes" id="UP000040578">
    <property type="component" value="Unassembled WGS sequence"/>
</dbReference>
<dbReference type="GO" id="GO:0015031">
    <property type="term" value="P:protein transport"/>
    <property type="evidence" value="ECO:0007669"/>
    <property type="project" value="UniProtKB-KW"/>
</dbReference>
<keyword evidence="9 11" id="KW-0472">Membrane</keyword>
<organism evidence="14 16">
    <name type="scientific">Yersinia nurmii</name>
    <dbReference type="NCBI Taxonomy" id="685706"/>
    <lineage>
        <taxon>Bacteria</taxon>
        <taxon>Pseudomonadati</taxon>
        <taxon>Pseudomonadota</taxon>
        <taxon>Gammaproteobacteria</taxon>
        <taxon>Enterobacterales</taxon>
        <taxon>Yersiniaceae</taxon>
        <taxon>Yersinia</taxon>
    </lineage>
</organism>
<evidence type="ECO:0000313" key="15">
    <source>
        <dbReference type="Proteomes" id="UP000040578"/>
    </source>
</evidence>
<dbReference type="EMBL" id="CPYD01000009">
    <property type="protein sequence ID" value="CNE75391.1"/>
    <property type="molecule type" value="Genomic_DNA"/>
</dbReference>
<evidence type="ECO:0000313" key="16">
    <source>
        <dbReference type="Proteomes" id="UP001167864"/>
    </source>
</evidence>
<keyword evidence="5" id="KW-0997">Cell inner membrane</keyword>
<feature type="compositionally biased region" description="Basic and acidic residues" evidence="10">
    <location>
        <begin position="125"/>
        <end position="134"/>
    </location>
</feature>
<evidence type="ECO:0000256" key="6">
    <source>
        <dbReference type="ARBA" id="ARBA00022692"/>
    </source>
</evidence>
<keyword evidence="7" id="KW-0653">Protein transport</keyword>
<dbReference type="Proteomes" id="UP001167864">
    <property type="component" value="Unassembled WGS sequence"/>
</dbReference>
<dbReference type="PANTHER" id="PTHR33446:SF2">
    <property type="entry name" value="PROTEIN TONB"/>
    <property type="match status" value="1"/>
</dbReference>
<evidence type="ECO:0000256" key="3">
    <source>
        <dbReference type="ARBA" id="ARBA00022448"/>
    </source>
</evidence>
<evidence type="ECO:0000313" key="13">
    <source>
        <dbReference type="EMBL" id="CNE75391.1"/>
    </source>
</evidence>
<evidence type="ECO:0000313" key="14">
    <source>
        <dbReference type="EMBL" id="MDN0089357.1"/>
    </source>
</evidence>
<dbReference type="Pfam" id="PF03544">
    <property type="entry name" value="TonB_C"/>
    <property type="match status" value="1"/>
</dbReference>
<dbReference type="EMBL" id="JAUEHU010000032">
    <property type="protein sequence ID" value="MDN0089357.1"/>
    <property type="molecule type" value="Genomic_DNA"/>
</dbReference>
<evidence type="ECO:0000256" key="2">
    <source>
        <dbReference type="ARBA" id="ARBA00006555"/>
    </source>
</evidence>
<dbReference type="InterPro" id="IPR051045">
    <property type="entry name" value="TonB-dependent_transducer"/>
</dbReference>
<sequence>MKSFYPQPAHSHGPITAAAHFAPHTFGQPDGTRTRWTASLLMGLTLHLLAAVLMLGGWSQLSPQGALPPAVMVEIAIFQQAKTPPTDVPQGVLQQMAAPDDVQPVKKELLEQPKLALSPRGTHAIRPENVDSKKKPVVKPKPAETSLPVIAENPASTTSAPLPGSAEKNAANFSSASSAAINGKAAWQGEVLAHIDRYKRYPREGLRYRLEGVSHVRFVVDLKGKVLLAELITSSGARILDHEAMTLISRAQPMPAPPADILNNGTIEVIAPIAYNVKGAY</sequence>
<dbReference type="GO" id="GO:0055085">
    <property type="term" value="P:transmembrane transport"/>
    <property type="evidence" value="ECO:0007669"/>
    <property type="project" value="InterPro"/>
</dbReference>
<evidence type="ECO:0000259" key="12">
    <source>
        <dbReference type="PROSITE" id="PS52015"/>
    </source>
</evidence>
<evidence type="ECO:0000256" key="1">
    <source>
        <dbReference type="ARBA" id="ARBA00004383"/>
    </source>
</evidence>
<protein>
    <submittedName>
        <fullName evidence="13">Ferric siderophore transport system, periplasmic binding protein TonB</fullName>
    </submittedName>
    <submittedName>
        <fullName evidence="14">TonB family protein</fullName>
    </submittedName>
</protein>
<dbReference type="GO" id="GO:0098797">
    <property type="term" value="C:plasma membrane protein complex"/>
    <property type="evidence" value="ECO:0007669"/>
    <property type="project" value="TreeGrafter"/>
</dbReference>
<keyword evidence="4" id="KW-1003">Cell membrane</keyword>
<evidence type="ECO:0000256" key="5">
    <source>
        <dbReference type="ARBA" id="ARBA00022519"/>
    </source>
</evidence>
<comment type="subcellular location">
    <subcellularLocation>
        <location evidence="1">Cell inner membrane</location>
        <topology evidence="1">Single-pass membrane protein</topology>
        <orientation evidence="1">Periplasmic side</orientation>
    </subcellularLocation>
</comment>
<dbReference type="SUPFAM" id="SSF74653">
    <property type="entry name" value="TolA/TonB C-terminal domain"/>
    <property type="match status" value="1"/>
</dbReference>
<feature type="domain" description="TonB C-terminal" evidence="12">
    <location>
        <begin position="186"/>
        <end position="281"/>
    </location>
</feature>
<keyword evidence="3" id="KW-0813">Transport</keyword>
<reference evidence="14" key="2">
    <citation type="submission" date="2023-06" db="EMBL/GenBank/DDBJ databases">
        <authorList>
            <person name="Polev D.E."/>
            <person name="Saitova A.T."/>
            <person name="Bogumilchik E.A."/>
            <person name="Kokorina G.I."/>
            <person name="Voskresenskaia E.A."/>
        </authorList>
    </citation>
    <scope>NUCLEOTIDE SEQUENCE</scope>
    <source>
        <strain evidence="14">2145 StPb PI</strain>
    </source>
</reference>
<dbReference type="GO" id="GO:0031992">
    <property type="term" value="F:energy transducer activity"/>
    <property type="evidence" value="ECO:0007669"/>
    <property type="project" value="TreeGrafter"/>
</dbReference>
<keyword evidence="6 11" id="KW-0812">Transmembrane</keyword>
<comment type="caution">
    <text evidence="14">The sequence shown here is derived from an EMBL/GenBank/DDBJ whole genome shotgun (WGS) entry which is preliminary data.</text>
</comment>
<dbReference type="InterPro" id="IPR037682">
    <property type="entry name" value="TonB_C"/>
</dbReference>
<accession>A0AAW7K692</accession>
<evidence type="ECO:0000256" key="11">
    <source>
        <dbReference type="SAM" id="Phobius"/>
    </source>
</evidence>
<dbReference type="Gene3D" id="3.30.1150.10">
    <property type="match status" value="1"/>
</dbReference>
<dbReference type="PROSITE" id="PS52015">
    <property type="entry name" value="TONB_CTD"/>
    <property type="match status" value="1"/>
</dbReference>
<comment type="similarity">
    <text evidence="2">Belongs to the TonB family.</text>
</comment>
<gene>
    <name evidence="13" type="ORF">ERS137967_02434</name>
    <name evidence="14" type="ORF">QVN42_18590</name>
</gene>
<dbReference type="PANTHER" id="PTHR33446">
    <property type="entry name" value="PROTEIN TONB-RELATED"/>
    <property type="match status" value="1"/>
</dbReference>
<dbReference type="NCBIfam" id="TIGR01352">
    <property type="entry name" value="tonB_Cterm"/>
    <property type="match status" value="1"/>
</dbReference>
<proteinExistence type="inferred from homology"/>
<reference evidence="13 15" key="1">
    <citation type="submission" date="2015-03" db="EMBL/GenBank/DDBJ databases">
        <authorList>
            <consortium name="Pathogen Informatics"/>
            <person name="Murphy D."/>
        </authorList>
    </citation>
    <scope>NUCLEOTIDE SEQUENCE [LARGE SCALE GENOMIC DNA]</scope>
    <source>
        <strain evidence="15">type strain: CIP110231</strain>
        <strain evidence="13">Type strain: CIP110231</strain>
    </source>
</reference>